<sequence>METTEKIWFNGKILNVSYELNDNGFRIKIFGTNRYGVDYYPAKIFSELDLKAKKALLENFIYAWTRPLALLMDYGLFFESNKPLIKNFVDYGILGDLSRIADLNKVKTQKLLADFKKFDKNGEIIFRGKKSERMLPPKKTSSEKAILALSFGKDSLLSYGIAKEIGLDCQVVFVRDIKGYNKEYIEAEAKHKSRIIKSFIENERIPINFLIDNVDEIFSDRKIKSKIKDLENTNGMLTFVLEFIPVAYYHQAKYLILGNEANFVDSFKNQDGFKTYPSFDQTVIYTKRENQYLKRLTNGNIQVISLIEPIYNLAEMKILYHRYPYLLQYLMSCSPEKKGSEKWCYQCPMCAKAFLYSVAVGGDPQKIGFKQNFFAKRYKQLYPLFTKKITRPHEKPKAVSEEQLLSFLLAYRQGWRGDLINLFKEKYLAVATRREKELRKKFFGIHSSLTIPKEIKNKVIDIYQEELVSLI</sequence>
<dbReference type="InterPro" id="IPR014729">
    <property type="entry name" value="Rossmann-like_a/b/a_fold"/>
</dbReference>
<organism evidence="1 2">
    <name type="scientific">Candidatus Jorgensenbacteria bacterium RIFCSPLOWO2_12_FULL_42_11</name>
    <dbReference type="NCBI Taxonomy" id="1798473"/>
    <lineage>
        <taxon>Bacteria</taxon>
        <taxon>Candidatus Joergenseniibacteriota</taxon>
    </lineage>
</organism>
<comment type="caution">
    <text evidence="1">The sequence shown here is derived from an EMBL/GenBank/DDBJ whole genome shotgun (WGS) entry which is preliminary data.</text>
</comment>
<evidence type="ECO:0000313" key="1">
    <source>
        <dbReference type="EMBL" id="OGG42885.1"/>
    </source>
</evidence>
<dbReference type="STRING" id="1798473.A3G50_00650"/>
<dbReference type="Proteomes" id="UP000176633">
    <property type="component" value="Unassembled WGS sequence"/>
</dbReference>
<dbReference type="Gene3D" id="3.40.50.620">
    <property type="entry name" value="HUPs"/>
    <property type="match status" value="1"/>
</dbReference>
<dbReference type="AlphaFoldDB" id="A0A1F6C113"/>
<proteinExistence type="predicted"/>
<evidence type="ECO:0008006" key="3">
    <source>
        <dbReference type="Google" id="ProtNLM"/>
    </source>
</evidence>
<evidence type="ECO:0000313" key="2">
    <source>
        <dbReference type="Proteomes" id="UP000176633"/>
    </source>
</evidence>
<dbReference type="SUPFAM" id="SSF52402">
    <property type="entry name" value="Adenine nucleotide alpha hydrolases-like"/>
    <property type="match status" value="1"/>
</dbReference>
<dbReference type="EMBL" id="MFKM01000032">
    <property type="protein sequence ID" value="OGG42885.1"/>
    <property type="molecule type" value="Genomic_DNA"/>
</dbReference>
<protein>
    <recommendedName>
        <fullName evidence="3">UDP-N-acetyl-alpha-D-muramoyl-L-alanyl-L-glutamate epimerase</fullName>
    </recommendedName>
</protein>
<accession>A0A1F6C113</accession>
<reference evidence="1 2" key="1">
    <citation type="journal article" date="2016" name="Nat. Commun.">
        <title>Thousands of microbial genomes shed light on interconnected biogeochemical processes in an aquifer system.</title>
        <authorList>
            <person name="Anantharaman K."/>
            <person name="Brown C.T."/>
            <person name="Hug L.A."/>
            <person name="Sharon I."/>
            <person name="Castelle C.J."/>
            <person name="Probst A.J."/>
            <person name="Thomas B.C."/>
            <person name="Singh A."/>
            <person name="Wilkins M.J."/>
            <person name="Karaoz U."/>
            <person name="Brodie E.L."/>
            <person name="Williams K.H."/>
            <person name="Hubbard S.S."/>
            <person name="Banfield J.F."/>
        </authorList>
    </citation>
    <scope>NUCLEOTIDE SEQUENCE [LARGE SCALE GENOMIC DNA]</scope>
</reference>
<gene>
    <name evidence="1" type="ORF">A3G50_00650</name>
</gene>
<name>A0A1F6C113_9BACT</name>